<evidence type="ECO:0000313" key="2">
    <source>
        <dbReference type="EMBL" id="SVB63682.1"/>
    </source>
</evidence>
<accession>A0A382FM36</accession>
<dbReference type="Gene3D" id="2.60.120.560">
    <property type="entry name" value="Exo-inulinase, domain 1"/>
    <property type="match status" value="1"/>
</dbReference>
<dbReference type="AlphaFoldDB" id="A0A382FM36"/>
<gene>
    <name evidence="2" type="ORF">METZ01_LOCUS216536</name>
</gene>
<feature type="domain" description="3-keto-alpha-glucoside-1,2-lyase/3-keto-2-hydroxy-glucal hydratase" evidence="1">
    <location>
        <begin position="21"/>
        <end position="201"/>
    </location>
</feature>
<dbReference type="Pfam" id="PF06439">
    <property type="entry name" value="3keto-disac_hyd"/>
    <property type="match status" value="1"/>
</dbReference>
<protein>
    <recommendedName>
        <fullName evidence="1">3-keto-alpha-glucoside-1,2-lyase/3-keto-2-hydroxy-glucal hydratase domain-containing protein</fullName>
    </recommendedName>
</protein>
<dbReference type="GO" id="GO:0016787">
    <property type="term" value="F:hydrolase activity"/>
    <property type="evidence" value="ECO:0007669"/>
    <property type="project" value="InterPro"/>
</dbReference>
<evidence type="ECO:0000259" key="1">
    <source>
        <dbReference type="Pfam" id="PF06439"/>
    </source>
</evidence>
<dbReference type="EMBL" id="UINC01050568">
    <property type="protein sequence ID" value="SVB63682.1"/>
    <property type="molecule type" value="Genomic_DNA"/>
</dbReference>
<reference evidence="2" key="1">
    <citation type="submission" date="2018-05" db="EMBL/GenBank/DDBJ databases">
        <authorList>
            <person name="Lanie J.A."/>
            <person name="Ng W.-L."/>
            <person name="Kazmierczak K.M."/>
            <person name="Andrzejewski T.M."/>
            <person name="Davidsen T.M."/>
            <person name="Wayne K.J."/>
            <person name="Tettelin H."/>
            <person name="Glass J.I."/>
            <person name="Rusch D."/>
            <person name="Podicherti R."/>
            <person name="Tsui H.-C.T."/>
            <person name="Winkler M.E."/>
        </authorList>
    </citation>
    <scope>NUCLEOTIDE SEQUENCE</scope>
</reference>
<name>A0A382FM36_9ZZZZ</name>
<dbReference type="InterPro" id="IPR010496">
    <property type="entry name" value="AL/BT2_dom"/>
</dbReference>
<organism evidence="2">
    <name type="scientific">marine metagenome</name>
    <dbReference type="NCBI Taxonomy" id="408172"/>
    <lineage>
        <taxon>unclassified sequences</taxon>
        <taxon>metagenomes</taxon>
        <taxon>ecological metagenomes</taxon>
    </lineage>
</organism>
<proteinExistence type="predicted"/>
<sequence length="204" mass="23065">MFTRILLAIAAMALPVQGAEPVKLFDGKTLKGWEGNEKIFRIEQGAIVGGTLKEKIARNEFLCTKKTYKNFILKLEVKLLGGPKANAGIQIRTKRIPNHHEVIGYQADMGQGWWGSLYDESRRRTTLAKADAAVIKKVLKPNEWNRYEIRCEGKRIRLFINGTQTVDYTEPDPKIPLEGLIAVQIHGGPPSEAWYRKLVIKELP</sequence>